<keyword evidence="3" id="KW-1185">Reference proteome</keyword>
<gene>
    <name evidence="2" type="ORF">J2S77_000780</name>
</gene>
<evidence type="ECO:0000313" key="2">
    <source>
        <dbReference type="EMBL" id="MDQ0158824.1"/>
    </source>
</evidence>
<keyword evidence="1" id="KW-0812">Transmembrane</keyword>
<proteinExistence type="predicted"/>
<feature type="transmembrane region" description="Helical" evidence="1">
    <location>
        <begin position="29"/>
        <end position="47"/>
    </location>
</feature>
<name>A0ABT9VD47_9BACI</name>
<dbReference type="Proteomes" id="UP001224359">
    <property type="component" value="Unassembled WGS sequence"/>
</dbReference>
<evidence type="ECO:0000313" key="3">
    <source>
        <dbReference type="Proteomes" id="UP001224359"/>
    </source>
</evidence>
<comment type="caution">
    <text evidence="2">The sequence shown here is derived from an EMBL/GenBank/DDBJ whole genome shotgun (WGS) entry which is preliminary data.</text>
</comment>
<reference evidence="2 3" key="1">
    <citation type="submission" date="2023-07" db="EMBL/GenBank/DDBJ databases">
        <title>Genomic Encyclopedia of Type Strains, Phase IV (KMG-IV): sequencing the most valuable type-strain genomes for metagenomic binning, comparative biology and taxonomic classification.</title>
        <authorList>
            <person name="Goeker M."/>
        </authorList>
    </citation>
    <scope>NUCLEOTIDE SEQUENCE [LARGE SCALE GENOMIC DNA]</scope>
    <source>
        <strain evidence="2 3">DSM 16460</strain>
    </source>
</reference>
<organism evidence="2 3">
    <name type="scientific">Alkalibacillus salilacus</name>
    <dbReference type="NCBI Taxonomy" id="284582"/>
    <lineage>
        <taxon>Bacteria</taxon>
        <taxon>Bacillati</taxon>
        <taxon>Bacillota</taxon>
        <taxon>Bacilli</taxon>
        <taxon>Bacillales</taxon>
        <taxon>Bacillaceae</taxon>
        <taxon>Alkalibacillus</taxon>
    </lineage>
</organism>
<keyword evidence="1" id="KW-1133">Transmembrane helix</keyword>
<keyword evidence="1" id="KW-0472">Membrane</keyword>
<sequence length="48" mass="5572">MIRLFEAITHNISNGIEKGWDFIVAHDKWVYGLMILTIVITMIIKVLN</sequence>
<protein>
    <submittedName>
        <fullName evidence="2">Uncharacterized protein</fullName>
    </submittedName>
</protein>
<dbReference type="EMBL" id="JAUSTQ010000002">
    <property type="protein sequence ID" value="MDQ0158824.1"/>
    <property type="molecule type" value="Genomic_DNA"/>
</dbReference>
<accession>A0ABT9VD47</accession>
<evidence type="ECO:0000256" key="1">
    <source>
        <dbReference type="SAM" id="Phobius"/>
    </source>
</evidence>